<reference evidence="2 3" key="1">
    <citation type="submission" date="2019-03" db="EMBL/GenBank/DDBJ databases">
        <title>Genomic Encyclopedia of Type Strains, Phase III (KMG-III): the genomes of soil and plant-associated and newly described type strains.</title>
        <authorList>
            <person name="Whitman W."/>
        </authorList>
    </citation>
    <scope>NUCLEOTIDE SEQUENCE [LARGE SCALE GENOMIC DNA]</scope>
    <source>
        <strain evidence="2 3">VKM Ac-2527</strain>
    </source>
</reference>
<dbReference type="EMBL" id="SNWQ01000011">
    <property type="protein sequence ID" value="TDO46232.1"/>
    <property type="molecule type" value="Genomic_DNA"/>
</dbReference>
<protein>
    <submittedName>
        <fullName evidence="2">Uncharacterized protein</fullName>
    </submittedName>
</protein>
<proteinExistence type="predicted"/>
<keyword evidence="1" id="KW-1133">Transmembrane helix</keyword>
<organism evidence="2 3">
    <name type="scientific">Kribbella caucasensis</name>
    <dbReference type="NCBI Taxonomy" id="2512215"/>
    <lineage>
        <taxon>Bacteria</taxon>
        <taxon>Bacillati</taxon>
        <taxon>Actinomycetota</taxon>
        <taxon>Actinomycetes</taxon>
        <taxon>Propionibacteriales</taxon>
        <taxon>Kribbellaceae</taxon>
        <taxon>Kribbella</taxon>
    </lineage>
</organism>
<keyword evidence="1" id="KW-0472">Membrane</keyword>
<keyword evidence="1" id="KW-0812">Transmembrane</keyword>
<gene>
    <name evidence="2" type="ORF">EV643_11184</name>
</gene>
<dbReference type="AlphaFoldDB" id="A0A4R6K8W5"/>
<dbReference type="Proteomes" id="UP000295388">
    <property type="component" value="Unassembled WGS sequence"/>
</dbReference>
<evidence type="ECO:0000256" key="1">
    <source>
        <dbReference type="SAM" id="Phobius"/>
    </source>
</evidence>
<sequence>MAPYLAAVRNYWALLPAIAVCVVLILLYAVPTLINPRWTSTALGLFQQHPEDGETRLTPKRIKSRRMLAGLMVLAALALVGFNVSLNRESNGCYQVAQAWGAGDSEESRSDPCIHMLYGSFIGDGSGDVTEENPQPVTQYQVVEGNKPKYLRWIQNRPSYDDLDLVIGVVGTCSLDVKVVEYDEKIMAVYDATEPCQPGDDVSILSIKLKKPLGDRPVVTVDDKPMQKINPDMDSWPTVLKKLVTGG</sequence>
<accession>A0A4R6K8W5</accession>
<feature type="transmembrane region" description="Helical" evidence="1">
    <location>
        <begin position="12"/>
        <end position="30"/>
    </location>
</feature>
<evidence type="ECO:0000313" key="3">
    <source>
        <dbReference type="Proteomes" id="UP000295388"/>
    </source>
</evidence>
<evidence type="ECO:0000313" key="2">
    <source>
        <dbReference type="EMBL" id="TDO46232.1"/>
    </source>
</evidence>
<keyword evidence="3" id="KW-1185">Reference proteome</keyword>
<dbReference type="OrthoDB" id="3813755at2"/>
<comment type="caution">
    <text evidence="2">The sequence shown here is derived from an EMBL/GenBank/DDBJ whole genome shotgun (WGS) entry which is preliminary data.</text>
</comment>
<name>A0A4R6K8W5_9ACTN</name>
<feature type="transmembrane region" description="Helical" evidence="1">
    <location>
        <begin position="67"/>
        <end position="86"/>
    </location>
</feature>